<organism evidence="1 2">
    <name type="scientific">Marinilabilia rubra</name>
    <dbReference type="NCBI Taxonomy" id="2162893"/>
    <lineage>
        <taxon>Bacteria</taxon>
        <taxon>Pseudomonadati</taxon>
        <taxon>Bacteroidota</taxon>
        <taxon>Bacteroidia</taxon>
        <taxon>Marinilabiliales</taxon>
        <taxon>Marinilabiliaceae</taxon>
        <taxon>Marinilabilia</taxon>
    </lineage>
</organism>
<reference evidence="1 2" key="1">
    <citation type="submission" date="2018-05" db="EMBL/GenBank/DDBJ databases">
        <title>Marinilabilia rubrum sp. nov., isolated from saltern sediment.</title>
        <authorList>
            <person name="Zhang R."/>
        </authorList>
    </citation>
    <scope>NUCLEOTIDE SEQUENCE [LARGE SCALE GENOMIC DNA]</scope>
    <source>
        <strain evidence="1 2">WTE16</strain>
    </source>
</reference>
<sequence>MSLRACNGSKKSPKTHCTFALPKKNLRKRIAQLLWHKKISGKRLHVCIGLKKSLKCHYVRAMAQKIFLRDETCVRRFYKHMNPSGSGPLYFKFMTPKVGQMLIAPIRNLEIEPQSGS</sequence>
<gene>
    <name evidence="1" type="ORF">DDZ16_01115</name>
</gene>
<dbReference type="Proteomes" id="UP000244956">
    <property type="component" value="Unassembled WGS sequence"/>
</dbReference>
<dbReference type="EMBL" id="QEWP01000001">
    <property type="protein sequence ID" value="PWE01118.1"/>
    <property type="molecule type" value="Genomic_DNA"/>
</dbReference>
<keyword evidence="2" id="KW-1185">Reference proteome</keyword>
<protein>
    <submittedName>
        <fullName evidence="1">Uncharacterized protein</fullName>
    </submittedName>
</protein>
<dbReference type="AlphaFoldDB" id="A0A2U2BDI0"/>
<evidence type="ECO:0000313" key="1">
    <source>
        <dbReference type="EMBL" id="PWE01118.1"/>
    </source>
</evidence>
<name>A0A2U2BDI0_9BACT</name>
<evidence type="ECO:0000313" key="2">
    <source>
        <dbReference type="Proteomes" id="UP000244956"/>
    </source>
</evidence>
<proteinExistence type="predicted"/>
<accession>A0A2U2BDI0</accession>
<comment type="caution">
    <text evidence="1">The sequence shown here is derived from an EMBL/GenBank/DDBJ whole genome shotgun (WGS) entry which is preliminary data.</text>
</comment>